<dbReference type="InterPro" id="IPR029058">
    <property type="entry name" value="AB_hydrolase_fold"/>
</dbReference>
<geneLocation type="plasmid" evidence="1 2">
    <name>pUW774mp</name>
</geneLocation>
<evidence type="ECO:0000313" key="1">
    <source>
        <dbReference type="EMBL" id="QOK99748.1"/>
    </source>
</evidence>
<dbReference type="SUPFAM" id="SSF53474">
    <property type="entry name" value="alpha/beta-Hydrolases"/>
    <property type="match status" value="1"/>
</dbReference>
<evidence type="ECO:0000313" key="2">
    <source>
        <dbReference type="Proteomes" id="UP000593970"/>
    </source>
</evidence>
<accession>A0AA92QEA7</accession>
<dbReference type="AlphaFoldDB" id="A0AA92QEA7"/>
<evidence type="ECO:0008006" key="3">
    <source>
        <dbReference type="Google" id="ProtNLM"/>
    </source>
</evidence>
<keyword evidence="1" id="KW-0614">Plasmid</keyword>
<proteinExistence type="predicted"/>
<dbReference type="EMBL" id="CP051170">
    <property type="protein sequence ID" value="QOK99748.1"/>
    <property type="molecule type" value="Genomic_DNA"/>
</dbReference>
<dbReference type="Gene3D" id="3.40.50.1820">
    <property type="entry name" value="alpha/beta hydrolase"/>
    <property type="match status" value="1"/>
</dbReference>
<dbReference type="Proteomes" id="UP000593970">
    <property type="component" value="Plasmid pUW774mp"/>
</dbReference>
<organism evidence="1 2">
    <name type="scientific">Ralstonia solanacearum</name>
    <name type="common">Pseudomonas solanacearum</name>
    <dbReference type="NCBI Taxonomy" id="305"/>
    <lineage>
        <taxon>Bacteria</taxon>
        <taxon>Pseudomonadati</taxon>
        <taxon>Pseudomonadota</taxon>
        <taxon>Betaproteobacteria</taxon>
        <taxon>Burkholderiales</taxon>
        <taxon>Burkholderiaceae</taxon>
        <taxon>Ralstonia</taxon>
        <taxon>Ralstonia solanacearum species complex</taxon>
    </lineage>
</organism>
<reference evidence="2" key="1">
    <citation type="submission" date="2020-04" db="EMBL/GenBank/DDBJ databases">
        <title>Ralstonia solanacearum UW576, UW763, UW773, and UW774.</title>
        <authorList>
            <person name="Steidl O."/>
            <person name="Truchon A."/>
            <person name="Allen C."/>
        </authorList>
    </citation>
    <scope>NUCLEOTIDE SEQUENCE [LARGE SCALE GENOMIC DNA]</scope>
    <source>
        <strain evidence="2">UW774</strain>
        <plasmid evidence="2">pUW774mp</plasmid>
    </source>
</reference>
<gene>
    <name evidence="1" type="ORF">HF909_18510</name>
</gene>
<sequence>MYGRFGDHRYMDDWTAWWSARGFSVHSIFVDDLVPGCHGERAACNAMQDGLHARLTEVNVVAQAQKALLDRLLSLSPQMVLGFSYGGFLAGSVHAQLAPAATMICISATRLRQILPLPSSEGIHLIFGGSDPFRPEAQLLALSGLAVLDVPNAGHEVYRDTAACAGYVADVVSGRMLT</sequence>
<name>A0AA92QEA7_RALSL</name>
<protein>
    <recommendedName>
        <fullName evidence="3">Alpha/beta hydrolase</fullName>
    </recommendedName>
</protein>